<organism evidence="2 3">
    <name type="scientific">Listeria floridensis FSL S10-1187</name>
    <dbReference type="NCBI Taxonomy" id="1265817"/>
    <lineage>
        <taxon>Bacteria</taxon>
        <taxon>Bacillati</taxon>
        <taxon>Bacillota</taxon>
        <taxon>Bacilli</taxon>
        <taxon>Bacillales</taxon>
        <taxon>Listeriaceae</taxon>
        <taxon>Listeria</taxon>
    </lineage>
</organism>
<evidence type="ECO:0000313" key="2">
    <source>
        <dbReference type="EMBL" id="EUJ32740.1"/>
    </source>
</evidence>
<dbReference type="PANTHER" id="PTHR43679">
    <property type="entry name" value="OCTANOYLTRANSFERASE LIPM-RELATED"/>
    <property type="match status" value="1"/>
</dbReference>
<keyword evidence="2" id="KW-0436">Ligase</keyword>
<dbReference type="InterPro" id="IPR004143">
    <property type="entry name" value="BPL_LPL_catalytic"/>
</dbReference>
<dbReference type="EMBL" id="AODF01000010">
    <property type="protein sequence ID" value="EUJ32740.1"/>
    <property type="molecule type" value="Genomic_DNA"/>
</dbReference>
<dbReference type="InterPro" id="IPR050664">
    <property type="entry name" value="Octanoyltrans_LipM/LipL"/>
</dbReference>
<protein>
    <submittedName>
        <fullName evidence="2">Lipoate-protein ligase A</fullName>
    </submittedName>
</protein>
<accession>A0ABN0RG64</accession>
<feature type="domain" description="BPL/LPL catalytic" evidence="1">
    <location>
        <begin position="1"/>
        <end position="124"/>
    </location>
</feature>
<comment type="caution">
    <text evidence="2">The sequence shown here is derived from an EMBL/GenBank/DDBJ whole genome shotgun (WGS) entry which is preliminary data.</text>
</comment>
<dbReference type="Gene3D" id="3.30.930.10">
    <property type="entry name" value="Bira Bifunctional Protein, Domain 2"/>
    <property type="match status" value="1"/>
</dbReference>
<evidence type="ECO:0000313" key="3">
    <source>
        <dbReference type="Proteomes" id="UP000019249"/>
    </source>
</evidence>
<reference evidence="2 3" key="1">
    <citation type="journal article" date="2014" name="Int. J. Syst. Evol. Microbiol.">
        <title>Listeria floridensis sp. nov., Listeria aquatica sp. nov., Listeria cornellensis sp. nov., Listeria riparia sp. nov. and Listeria grandensis sp. nov., from agricultural and natural environments.</title>
        <authorList>
            <person name="den Bakker H.C."/>
            <person name="Warchocki S."/>
            <person name="Wright E.M."/>
            <person name="Allred A.F."/>
            <person name="Ahlstrom C."/>
            <person name="Manuel C.S."/>
            <person name="Stasiewicz M.J."/>
            <person name="Burrell A."/>
            <person name="Roof S."/>
            <person name="Strawn L."/>
            <person name="Fortes E.D."/>
            <person name="Nightingale K.K."/>
            <person name="Kephart D."/>
            <person name="Wiedmann M."/>
        </authorList>
    </citation>
    <scope>NUCLEOTIDE SEQUENCE [LARGE SCALE GENOMIC DNA]</scope>
    <source>
        <strain evidence="2 3">FSL S10-1187</strain>
    </source>
</reference>
<dbReference type="PANTHER" id="PTHR43679:SF2">
    <property type="entry name" value="OCTANOYL-[GCVH]:PROTEIN N-OCTANOYLTRANSFERASE"/>
    <property type="match status" value="1"/>
</dbReference>
<dbReference type="InterPro" id="IPR045864">
    <property type="entry name" value="aa-tRNA-synth_II/BPL/LPL"/>
</dbReference>
<sequence>MVLQDAERGIAIDRGYETMFTLVKDMFTDFDQTIHAFEIENSYCPGSYDLSIEGRKFAGISQRRMAKGVAVQIYLAVRGDQDARSELIREFYERSGKDLQEKYKFPSVNKAVMGTLTNSFGAELSINDTVLRLLNSLRFYAGELYSSTLTAEELDLLPAYYERIIQRNEKIK</sequence>
<dbReference type="PROSITE" id="PS51733">
    <property type="entry name" value="BPL_LPL_CATALYTIC"/>
    <property type="match status" value="1"/>
</dbReference>
<proteinExistence type="predicted"/>
<name>A0ABN0RG64_9LIST</name>
<dbReference type="Pfam" id="PF21948">
    <property type="entry name" value="LplA-B_cat"/>
    <property type="match status" value="1"/>
</dbReference>
<dbReference type="SUPFAM" id="SSF55681">
    <property type="entry name" value="Class II aaRS and biotin synthetases"/>
    <property type="match status" value="1"/>
</dbReference>
<dbReference type="Proteomes" id="UP000019249">
    <property type="component" value="Unassembled WGS sequence"/>
</dbReference>
<evidence type="ECO:0000259" key="1">
    <source>
        <dbReference type="PROSITE" id="PS51733"/>
    </source>
</evidence>
<dbReference type="GO" id="GO:0016874">
    <property type="term" value="F:ligase activity"/>
    <property type="evidence" value="ECO:0007669"/>
    <property type="project" value="UniProtKB-KW"/>
</dbReference>
<keyword evidence="3" id="KW-1185">Reference proteome</keyword>
<gene>
    <name evidence="2" type="ORF">MFLO_06524</name>
</gene>